<comment type="cofactor">
    <cofactor evidence="1">
        <name>pyridoxal 5'-phosphate</name>
        <dbReference type="ChEBI" id="CHEBI:597326"/>
    </cofactor>
</comment>
<keyword evidence="4 5" id="KW-0663">Pyridoxal phosphate</keyword>
<dbReference type="PANTHER" id="PTHR43094:SF1">
    <property type="entry name" value="AMINOTRANSFERASE CLASS-III"/>
    <property type="match status" value="1"/>
</dbReference>
<comment type="caution">
    <text evidence="6">The sequence shown here is derived from an EMBL/GenBank/DDBJ whole genome shotgun (WGS) entry which is preliminary data.</text>
</comment>
<dbReference type="EMBL" id="JAAIKB010000004">
    <property type="protein sequence ID" value="NGM20998.1"/>
    <property type="molecule type" value="Genomic_DNA"/>
</dbReference>
<evidence type="ECO:0000313" key="6">
    <source>
        <dbReference type="EMBL" id="NGM20998.1"/>
    </source>
</evidence>
<dbReference type="InterPro" id="IPR015422">
    <property type="entry name" value="PyrdxlP-dep_Trfase_small"/>
</dbReference>
<dbReference type="SUPFAM" id="SSF53383">
    <property type="entry name" value="PLP-dependent transferases"/>
    <property type="match status" value="1"/>
</dbReference>
<keyword evidence="3 6" id="KW-0808">Transferase</keyword>
<dbReference type="AlphaFoldDB" id="A0A6M1LKZ9"/>
<dbReference type="PANTHER" id="PTHR43094">
    <property type="entry name" value="AMINOTRANSFERASE"/>
    <property type="match status" value="1"/>
</dbReference>
<comment type="similarity">
    <text evidence="2 5">Belongs to the class-III pyridoxal-phosphate-dependent aminotransferase family.</text>
</comment>
<dbReference type="NCBIfam" id="NF005685">
    <property type="entry name" value="PRK07483.1"/>
    <property type="match status" value="1"/>
</dbReference>
<reference evidence="6 7" key="1">
    <citation type="submission" date="2020-02" db="EMBL/GenBank/DDBJ databases">
        <authorList>
            <person name="Kim H.M."/>
            <person name="Jeon C.O."/>
        </authorList>
    </citation>
    <scope>NUCLEOTIDE SEQUENCE [LARGE SCALE GENOMIC DNA]</scope>
    <source>
        <strain evidence="6 7">PeD5</strain>
    </source>
</reference>
<evidence type="ECO:0000256" key="1">
    <source>
        <dbReference type="ARBA" id="ARBA00001933"/>
    </source>
</evidence>
<evidence type="ECO:0000256" key="5">
    <source>
        <dbReference type="RuleBase" id="RU003560"/>
    </source>
</evidence>
<evidence type="ECO:0000313" key="7">
    <source>
        <dbReference type="Proteomes" id="UP000475385"/>
    </source>
</evidence>
<evidence type="ECO:0000256" key="2">
    <source>
        <dbReference type="ARBA" id="ARBA00008954"/>
    </source>
</evidence>
<dbReference type="GO" id="GO:0030170">
    <property type="term" value="F:pyridoxal phosphate binding"/>
    <property type="evidence" value="ECO:0007669"/>
    <property type="project" value="InterPro"/>
</dbReference>
<dbReference type="CDD" id="cd00610">
    <property type="entry name" value="OAT_like"/>
    <property type="match status" value="1"/>
</dbReference>
<evidence type="ECO:0000256" key="3">
    <source>
        <dbReference type="ARBA" id="ARBA00022576"/>
    </source>
</evidence>
<dbReference type="Gene3D" id="3.40.640.10">
    <property type="entry name" value="Type I PLP-dependent aspartate aminotransferase-like (Major domain)"/>
    <property type="match status" value="1"/>
</dbReference>
<reference evidence="6 7" key="2">
    <citation type="submission" date="2020-03" db="EMBL/GenBank/DDBJ databases">
        <title>Roseomonas stagni sp. nov., isolated from pond water in Japan.</title>
        <authorList>
            <person name="Furuhata K."/>
            <person name="Miyamoto H."/>
            <person name="Goto K."/>
        </authorList>
    </citation>
    <scope>NUCLEOTIDE SEQUENCE [LARGE SCALE GENOMIC DNA]</scope>
    <source>
        <strain evidence="6 7">PeD5</strain>
    </source>
</reference>
<dbReference type="InterPro" id="IPR005814">
    <property type="entry name" value="Aminotrans_3"/>
</dbReference>
<evidence type="ECO:0000256" key="4">
    <source>
        <dbReference type="ARBA" id="ARBA00022898"/>
    </source>
</evidence>
<keyword evidence="3 6" id="KW-0032">Aminotransferase</keyword>
<protein>
    <submittedName>
        <fullName evidence="6">Aspartate aminotransferase family protein</fullName>
    </submittedName>
</protein>
<accession>A0A6M1LKZ9</accession>
<dbReference type="InterPro" id="IPR015421">
    <property type="entry name" value="PyrdxlP-dep_Trfase_major"/>
</dbReference>
<name>A0A6M1LKZ9_9PROT</name>
<dbReference type="FunFam" id="3.40.640.10:FF:000004">
    <property type="entry name" value="Acetylornithine aminotransferase"/>
    <property type="match status" value="1"/>
</dbReference>
<keyword evidence="7" id="KW-1185">Reference proteome</keyword>
<gene>
    <name evidence="6" type="ORF">G3576_13320</name>
</gene>
<sequence>MGVASPVGLTPGGCAASHAAMRSRLLQRNLRVDPPLALTGQGMFIHDSNGRAVIDGSGGAAVACLGHGHPRVLEAMRAQMDRLSYAHTALYSCEPAEQLADLVLEGEPGGLTHLYLCSSGSEGVEAALKLARQYFVEIGQPNRRKFIARRQSYHGNTLGALAAGGNMMRRAIYQPILSDAFHHVSPCYAYRDRRDDESDAQYVARLAAELEAEFQTLGPDTVAAFIAEPVVGATLGCVAALPGYFQAVRAICDRHGALLILDEVMSGMGRTGTMHAWEQEGVPPDIQVVAKGLGGGYQPIGGIMIGGRIIEALRDGSGGFMHGHTYQAHPIASAAALAVQQVIREEGLLDNVRAMGALLEQRLTERLGNHRHVGDIRGRGLFWCAEFVADRASKAVFDPALKLNERIKREAYERGLACYPMAGTIDGKRGDHVILSPPYIATAADIEAIVARFGDAVDAAIASLPPGG</sequence>
<dbReference type="InterPro" id="IPR015424">
    <property type="entry name" value="PyrdxlP-dep_Trfase"/>
</dbReference>
<dbReference type="GO" id="GO:0005829">
    <property type="term" value="C:cytosol"/>
    <property type="evidence" value="ECO:0007669"/>
    <property type="project" value="TreeGrafter"/>
</dbReference>
<dbReference type="Gene3D" id="3.90.1150.10">
    <property type="entry name" value="Aspartate Aminotransferase, domain 1"/>
    <property type="match status" value="1"/>
</dbReference>
<proteinExistence type="inferred from homology"/>
<dbReference type="GO" id="GO:0008483">
    <property type="term" value="F:transaminase activity"/>
    <property type="evidence" value="ECO:0007669"/>
    <property type="project" value="UniProtKB-KW"/>
</dbReference>
<dbReference type="Pfam" id="PF00202">
    <property type="entry name" value="Aminotran_3"/>
    <property type="match status" value="1"/>
</dbReference>
<organism evidence="6 7">
    <name type="scientific">Falsiroseomonas algicola</name>
    <dbReference type="NCBI Taxonomy" id="2716930"/>
    <lineage>
        <taxon>Bacteria</taxon>
        <taxon>Pseudomonadati</taxon>
        <taxon>Pseudomonadota</taxon>
        <taxon>Alphaproteobacteria</taxon>
        <taxon>Acetobacterales</taxon>
        <taxon>Roseomonadaceae</taxon>
        <taxon>Falsiroseomonas</taxon>
    </lineage>
</organism>
<dbReference type="Proteomes" id="UP000475385">
    <property type="component" value="Unassembled WGS sequence"/>
</dbReference>